<sequence length="431" mass="47119">MALASAAVTGGLIKLELTFLIELRLITAPFSSKFESARSWCTILSNTEVLLVFPVHPPKIPRSSRERIMSQHRAEHITFVPPLGRSPKRQAIKHHLPSCTSSLVCFLAAAFALIPIPLELLDSPGLSRTIIDAILSQLPNLTVSSLTGAVNCLANTTSTGLGRILRFRSVAHDLRKQDAFVKRSMSCVWFARERESEICGSEASHHKFQIGDGFFDVTGCGTSVRGHTLGISVGNPLSVEPSLDVFNEDAYESIDFAILAARVYGLKLLIPLTDNYNWYHGGKYQFIGWAGHPFQGQGSTTTPPNIGAYFFNTTSICTGIAYEDDSTILEWESVFELSAVLCDDGPAPPQWMREIGELINGLVPEQLFFDGTYGIYEGSGQVVVVVVVMSSDYLHPADVSKLENGIGLAHEADRAYVSGEYDWVGEVGFNI</sequence>
<dbReference type="InterPro" id="IPR045053">
    <property type="entry name" value="MAN-like"/>
</dbReference>
<organism evidence="1 2">
    <name type="scientific">Bondarzewia mesenterica</name>
    <dbReference type="NCBI Taxonomy" id="1095465"/>
    <lineage>
        <taxon>Eukaryota</taxon>
        <taxon>Fungi</taxon>
        <taxon>Dikarya</taxon>
        <taxon>Basidiomycota</taxon>
        <taxon>Agaricomycotina</taxon>
        <taxon>Agaricomycetes</taxon>
        <taxon>Russulales</taxon>
        <taxon>Bondarzewiaceae</taxon>
        <taxon>Bondarzewia</taxon>
    </lineage>
</organism>
<proteinExistence type="predicted"/>
<dbReference type="PANTHER" id="PTHR31451:SF39">
    <property type="entry name" value="MANNAN ENDO-1,4-BETA-MANNOSIDASE 1"/>
    <property type="match status" value="1"/>
</dbReference>
<name>A0A4S4LIK9_9AGAM</name>
<protein>
    <recommendedName>
        <fullName evidence="3">Glycoside hydrolase family 5 domain-containing protein</fullName>
    </recommendedName>
</protein>
<dbReference type="GO" id="GO:0005576">
    <property type="term" value="C:extracellular region"/>
    <property type="evidence" value="ECO:0007669"/>
    <property type="project" value="UniProtKB-SubCell"/>
</dbReference>
<dbReference type="EMBL" id="SGPL01000532">
    <property type="protein sequence ID" value="THH11121.1"/>
    <property type="molecule type" value="Genomic_DNA"/>
</dbReference>
<accession>A0A4S4LIK9</accession>
<evidence type="ECO:0000313" key="1">
    <source>
        <dbReference type="EMBL" id="THH11121.1"/>
    </source>
</evidence>
<reference evidence="1 2" key="1">
    <citation type="submission" date="2019-02" db="EMBL/GenBank/DDBJ databases">
        <title>Genome sequencing of the rare red list fungi Bondarzewia mesenterica.</title>
        <authorList>
            <person name="Buettner E."/>
            <person name="Kellner H."/>
        </authorList>
    </citation>
    <scope>NUCLEOTIDE SEQUENCE [LARGE SCALE GENOMIC DNA]</scope>
    <source>
        <strain evidence="1 2">DSM 108281</strain>
    </source>
</reference>
<comment type="caution">
    <text evidence="1">The sequence shown here is derived from an EMBL/GenBank/DDBJ whole genome shotgun (WGS) entry which is preliminary data.</text>
</comment>
<dbReference type="Proteomes" id="UP000310158">
    <property type="component" value="Unassembled WGS sequence"/>
</dbReference>
<dbReference type="SUPFAM" id="SSF51445">
    <property type="entry name" value="(Trans)glycosidases"/>
    <property type="match status" value="1"/>
</dbReference>
<dbReference type="InterPro" id="IPR017853">
    <property type="entry name" value="GH"/>
</dbReference>
<keyword evidence="2" id="KW-1185">Reference proteome</keyword>
<dbReference type="Gene3D" id="3.20.20.80">
    <property type="entry name" value="Glycosidases"/>
    <property type="match status" value="1"/>
</dbReference>
<dbReference type="AlphaFoldDB" id="A0A4S4LIK9"/>
<dbReference type="GO" id="GO:0016985">
    <property type="term" value="F:mannan endo-1,4-beta-mannosidase activity"/>
    <property type="evidence" value="ECO:0007669"/>
    <property type="project" value="UniProtKB-EC"/>
</dbReference>
<evidence type="ECO:0008006" key="3">
    <source>
        <dbReference type="Google" id="ProtNLM"/>
    </source>
</evidence>
<dbReference type="PANTHER" id="PTHR31451">
    <property type="match status" value="1"/>
</dbReference>
<gene>
    <name evidence="1" type="ORF">EW146_g8154</name>
</gene>
<dbReference type="OrthoDB" id="406631at2759"/>
<evidence type="ECO:0000313" key="2">
    <source>
        <dbReference type="Proteomes" id="UP000310158"/>
    </source>
</evidence>